<reference evidence="4 5" key="1">
    <citation type="submission" date="2020-01" db="EMBL/GenBank/DDBJ databases">
        <title>Genetics and antimicrobial susceptibilities of Nocardia species isolated from the soil; a comparison with species isolated from humans.</title>
        <authorList>
            <person name="Carrasco G."/>
            <person name="Monzon S."/>
            <person name="Sansegundo M."/>
            <person name="Garcia E."/>
            <person name="Garrido N."/>
            <person name="Medina M.J."/>
            <person name="Villalon P."/>
            <person name="Ramirez-Arocha A.C."/>
            <person name="Jimenez P."/>
            <person name="Cuesta I."/>
            <person name="Valdezate S."/>
        </authorList>
    </citation>
    <scope>NUCLEOTIDE SEQUENCE [LARGE SCALE GENOMIC DNA]</scope>
    <source>
        <strain evidence="4 5">CNM20110626</strain>
    </source>
</reference>
<evidence type="ECO:0000256" key="2">
    <source>
        <dbReference type="ARBA" id="ARBA00022553"/>
    </source>
</evidence>
<comment type="caution">
    <text evidence="4">The sequence shown here is derived from an EMBL/GenBank/DDBJ whole genome shotgun (WGS) entry which is preliminary data.</text>
</comment>
<feature type="non-terminal residue" evidence="4">
    <location>
        <position position="1"/>
    </location>
</feature>
<dbReference type="RefSeq" id="WP_163848872.1">
    <property type="nucleotide sequence ID" value="NZ_JAAGVB010000598.1"/>
</dbReference>
<evidence type="ECO:0000259" key="3">
    <source>
        <dbReference type="Pfam" id="PF13193"/>
    </source>
</evidence>
<keyword evidence="1" id="KW-0596">Phosphopantetheine</keyword>
<protein>
    <submittedName>
        <fullName evidence="4">Amino acid adenylation domain-containing protein</fullName>
    </submittedName>
</protein>
<dbReference type="PANTHER" id="PTHR44845">
    <property type="entry name" value="CARRIER DOMAIN-CONTAINING PROTEIN"/>
    <property type="match status" value="1"/>
</dbReference>
<dbReference type="InterPro" id="IPR025110">
    <property type="entry name" value="AMP-bd_C"/>
</dbReference>
<feature type="non-terminal residue" evidence="4">
    <location>
        <position position="92"/>
    </location>
</feature>
<keyword evidence="2" id="KW-0597">Phosphoprotein</keyword>
<sequence length="92" mass="9526">LLALSTVAQAVVLVRDDHGTGAQLVAYLVPDGAVDVDGVRAELARVLPGYMIPTGFVVLDAFPVNASGKLDRKALPAPVFAPIEFLAPEGTT</sequence>
<evidence type="ECO:0000313" key="5">
    <source>
        <dbReference type="Proteomes" id="UP000471166"/>
    </source>
</evidence>
<evidence type="ECO:0000313" key="4">
    <source>
        <dbReference type="EMBL" id="NEW37275.1"/>
    </source>
</evidence>
<dbReference type="Gene3D" id="3.30.300.30">
    <property type="match status" value="1"/>
</dbReference>
<evidence type="ECO:0000256" key="1">
    <source>
        <dbReference type="ARBA" id="ARBA00022450"/>
    </source>
</evidence>
<dbReference type="Pfam" id="PF13193">
    <property type="entry name" value="AMP-binding_C"/>
    <property type="match status" value="1"/>
</dbReference>
<name>A0A6P1D3S8_9NOCA</name>
<proteinExistence type="predicted"/>
<gene>
    <name evidence="4" type="ORF">GV791_32685</name>
</gene>
<dbReference type="InterPro" id="IPR045851">
    <property type="entry name" value="AMP-bd_C_sf"/>
</dbReference>
<feature type="domain" description="AMP-binding enzyme C-terminal" evidence="3">
    <location>
        <begin position="2"/>
        <end position="69"/>
    </location>
</feature>
<dbReference type="AlphaFoldDB" id="A0A6P1D3S8"/>
<organism evidence="4 5">
    <name type="scientific">Nocardia cyriacigeorgica</name>
    <dbReference type="NCBI Taxonomy" id="135487"/>
    <lineage>
        <taxon>Bacteria</taxon>
        <taxon>Bacillati</taxon>
        <taxon>Actinomycetota</taxon>
        <taxon>Actinomycetes</taxon>
        <taxon>Mycobacteriales</taxon>
        <taxon>Nocardiaceae</taxon>
        <taxon>Nocardia</taxon>
    </lineage>
</organism>
<dbReference type="Proteomes" id="UP000471166">
    <property type="component" value="Unassembled WGS sequence"/>
</dbReference>
<dbReference type="PANTHER" id="PTHR44845:SF6">
    <property type="entry name" value="BETA-ALANINE-ACTIVATING ENZYME"/>
    <property type="match status" value="1"/>
</dbReference>
<dbReference type="SUPFAM" id="SSF56801">
    <property type="entry name" value="Acetyl-CoA synthetase-like"/>
    <property type="match status" value="1"/>
</dbReference>
<dbReference type="EMBL" id="JAAGVB010000598">
    <property type="protein sequence ID" value="NEW37275.1"/>
    <property type="molecule type" value="Genomic_DNA"/>
</dbReference>
<accession>A0A6P1D3S8</accession>